<evidence type="ECO:0000313" key="1">
    <source>
        <dbReference type="EMBL" id="KAK0452347.1"/>
    </source>
</evidence>
<proteinExistence type="predicted"/>
<reference evidence="1" key="1">
    <citation type="submission" date="2023-06" db="EMBL/GenBank/DDBJ databases">
        <authorList>
            <consortium name="Lawrence Berkeley National Laboratory"/>
            <person name="Ahrendt S."/>
            <person name="Sahu N."/>
            <person name="Indic B."/>
            <person name="Wong-Bajracharya J."/>
            <person name="Merenyi Z."/>
            <person name="Ke H.-M."/>
            <person name="Monk M."/>
            <person name="Kocsube S."/>
            <person name="Drula E."/>
            <person name="Lipzen A."/>
            <person name="Balint B."/>
            <person name="Henrissat B."/>
            <person name="Andreopoulos B."/>
            <person name="Martin F.M."/>
            <person name="Harder C.B."/>
            <person name="Rigling D."/>
            <person name="Ford K.L."/>
            <person name="Foster G.D."/>
            <person name="Pangilinan J."/>
            <person name="Papanicolaou A."/>
            <person name="Barry K."/>
            <person name="LaButti K."/>
            <person name="Viragh M."/>
            <person name="Koriabine M."/>
            <person name="Yan M."/>
            <person name="Riley R."/>
            <person name="Champramary S."/>
            <person name="Plett K.L."/>
            <person name="Tsai I.J."/>
            <person name="Slot J."/>
            <person name="Sipos G."/>
            <person name="Plett J."/>
            <person name="Nagy L.G."/>
            <person name="Grigoriev I.V."/>
        </authorList>
    </citation>
    <scope>NUCLEOTIDE SEQUENCE</scope>
    <source>
        <strain evidence="1">FPL87.14</strain>
    </source>
</reference>
<organism evidence="1 2">
    <name type="scientific">Armillaria borealis</name>
    <dbReference type="NCBI Taxonomy" id="47425"/>
    <lineage>
        <taxon>Eukaryota</taxon>
        <taxon>Fungi</taxon>
        <taxon>Dikarya</taxon>
        <taxon>Basidiomycota</taxon>
        <taxon>Agaricomycotina</taxon>
        <taxon>Agaricomycetes</taxon>
        <taxon>Agaricomycetidae</taxon>
        <taxon>Agaricales</taxon>
        <taxon>Marasmiineae</taxon>
        <taxon>Physalacriaceae</taxon>
        <taxon>Armillaria</taxon>
    </lineage>
</organism>
<feature type="non-terminal residue" evidence="1">
    <location>
        <position position="105"/>
    </location>
</feature>
<dbReference type="EMBL" id="JAUEPT010000004">
    <property type="protein sequence ID" value="KAK0452347.1"/>
    <property type="molecule type" value="Genomic_DNA"/>
</dbReference>
<sequence length="105" mass="11624">MKQKAAKGPVDWLGSTSSFRCVQKVLGVVVALAGVMPPSAFSSGMQPSWRHIFWIGFPLSLITAEIGKTGVSSWRITFFCTKHCLFFPFFKGTSLHRFLGKLDLV</sequence>
<evidence type="ECO:0000313" key="2">
    <source>
        <dbReference type="Proteomes" id="UP001175226"/>
    </source>
</evidence>
<comment type="caution">
    <text evidence="1">The sequence shown here is derived from an EMBL/GenBank/DDBJ whole genome shotgun (WGS) entry which is preliminary data.</text>
</comment>
<keyword evidence="2" id="KW-1185">Reference proteome</keyword>
<dbReference type="AlphaFoldDB" id="A0AA39K0I5"/>
<protein>
    <submittedName>
        <fullName evidence="1">Uncharacterized protein</fullName>
    </submittedName>
</protein>
<accession>A0AA39K0I5</accession>
<dbReference type="Proteomes" id="UP001175226">
    <property type="component" value="Unassembled WGS sequence"/>
</dbReference>
<gene>
    <name evidence="1" type="ORF">EV421DRAFT_1768435</name>
</gene>
<name>A0AA39K0I5_9AGAR</name>